<keyword evidence="8 10" id="KW-1133">Transmembrane helix</keyword>
<comment type="caution">
    <text evidence="13">The sequence shown here is derived from an EMBL/GenBank/DDBJ whole genome shotgun (WGS) entry which is preliminary data.</text>
</comment>
<evidence type="ECO:0000313" key="15">
    <source>
        <dbReference type="Proteomes" id="UP000623509"/>
    </source>
</evidence>
<gene>
    <name evidence="12" type="ORF">BGI27_00270</name>
    <name evidence="13" type="ORF">CGU29_00305</name>
</gene>
<dbReference type="RefSeq" id="WP_095522932.1">
    <property type="nucleotide sequence ID" value="NZ_MDUX01000001.1"/>
</dbReference>
<dbReference type="GO" id="GO:0015031">
    <property type="term" value="P:protein transport"/>
    <property type="evidence" value="ECO:0007669"/>
    <property type="project" value="UniProtKB-KW"/>
</dbReference>
<comment type="subcellular location">
    <subcellularLocation>
        <location evidence="1">Cell inner membrane</location>
        <topology evidence="1">Single-pass membrane protein</topology>
        <orientation evidence="1">Periplasmic side</orientation>
    </subcellularLocation>
</comment>
<dbReference type="PROSITE" id="PS52015">
    <property type="entry name" value="TONB_CTD"/>
    <property type="match status" value="1"/>
</dbReference>
<dbReference type="GO" id="GO:0098797">
    <property type="term" value="C:plasma membrane protein complex"/>
    <property type="evidence" value="ECO:0007669"/>
    <property type="project" value="TreeGrafter"/>
</dbReference>
<dbReference type="GO" id="GO:0031992">
    <property type="term" value="F:energy transducer activity"/>
    <property type="evidence" value="ECO:0007669"/>
    <property type="project" value="TreeGrafter"/>
</dbReference>
<keyword evidence="3" id="KW-0813">Transport</keyword>
<organism evidence="13 14">
    <name type="scientific">Candidatus Dactylopiibacterium carminicum</name>
    <dbReference type="NCBI Taxonomy" id="857335"/>
    <lineage>
        <taxon>Bacteria</taxon>
        <taxon>Pseudomonadati</taxon>
        <taxon>Pseudomonadota</taxon>
        <taxon>Betaproteobacteria</taxon>
        <taxon>Rhodocyclales</taxon>
        <taxon>Rhodocyclaceae</taxon>
        <taxon>Candidatus Dactylopiibacterium</taxon>
    </lineage>
</organism>
<feature type="transmembrane region" description="Helical" evidence="10">
    <location>
        <begin position="16"/>
        <end position="36"/>
    </location>
</feature>
<reference evidence="13 14" key="2">
    <citation type="submission" date="2017-07" db="EMBL/GenBank/DDBJ databases">
        <title>Candidatus Dactylopiibacterium carminicum, a nitrogen-fixing symbiont of the cochineal insect Dactylopius coccus and Dactylopius opuntiae (Hemiptera: Coccoidea: Dactylopiidae).</title>
        <authorList>
            <person name="Vera A."/>
        </authorList>
    </citation>
    <scope>NUCLEOTIDE SEQUENCE [LARGE SCALE GENOMIC DNA]</scope>
    <source>
        <strain evidence="13 14">NFDCM</strain>
    </source>
</reference>
<keyword evidence="4" id="KW-1003">Cell membrane</keyword>
<reference evidence="12 15" key="1">
    <citation type="submission" date="2016-08" db="EMBL/GenBank/DDBJ databases">
        <title>Candidatus Dactylopiibacterium carminicum genome sequence.</title>
        <authorList>
            <person name="Ramirez-Puebla S.T."/>
            <person name="Ormeno-Orrillo E."/>
            <person name="Vera-Ponce De Leon A."/>
            <person name="Luis L."/>
            <person name="Sanchez-Flores A."/>
            <person name="Monica R."/>
            <person name="Martinez-Romero E."/>
        </authorList>
    </citation>
    <scope>NUCLEOTIDE SEQUENCE [LARGE SCALE GENOMIC DNA]</scope>
    <source>
        <strain evidence="12">END1</strain>
    </source>
</reference>
<evidence type="ECO:0000313" key="13">
    <source>
        <dbReference type="EMBL" id="PAS95322.1"/>
    </source>
</evidence>
<keyword evidence="15" id="KW-1185">Reference proteome</keyword>
<dbReference type="PANTHER" id="PTHR33446:SF2">
    <property type="entry name" value="PROTEIN TONB"/>
    <property type="match status" value="1"/>
</dbReference>
<evidence type="ECO:0000313" key="14">
    <source>
        <dbReference type="Proteomes" id="UP000216107"/>
    </source>
</evidence>
<proteinExistence type="inferred from homology"/>
<dbReference type="NCBIfam" id="TIGR01352">
    <property type="entry name" value="tonB_Cterm"/>
    <property type="match status" value="1"/>
</dbReference>
<dbReference type="Pfam" id="PF03544">
    <property type="entry name" value="TonB_C"/>
    <property type="match status" value="1"/>
</dbReference>
<keyword evidence="5" id="KW-0997">Cell inner membrane</keyword>
<evidence type="ECO:0000256" key="8">
    <source>
        <dbReference type="ARBA" id="ARBA00022989"/>
    </source>
</evidence>
<evidence type="ECO:0000256" key="7">
    <source>
        <dbReference type="ARBA" id="ARBA00022927"/>
    </source>
</evidence>
<evidence type="ECO:0000259" key="11">
    <source>
        <dbReference type="PROSITE" id="PS52015"/>
    </source>
</evidence>
<evidence type="ECO:0000313" key="12">
    <source>
        <dbReference type="EMBL" id="KAF7600823.1"/>
    </source>
</evidence>
<dbReference type="Gene3D" id="3.30.1150.10">
    <property type="match status" value="1"/>
</dbReference>
<accession>A0A272EYX2</accession>
<comment type="similarity">
    <text evidence="2">Belongs to the TonB family.</text>
</comment>
<keyword evidence="9 10" id="KW-0472">Membrane</keyword>
<evidence type="ECO:0000256" key="3">
    <source>
        <dbReference type="ARBA" id="ARBA00022448"/>
    </source>
</evidence>
<keyword evidence="7" id="KW-0653">Protein transport</keyword>
<dbReference type="InterPro" id="IPR006260">
    <property type="entry name" value="TonB/TolA_C"/>
</dbReference>
<dbReference type="InterPro" id="IPR037682">
    <property type="entry name" value="TonB_C"/>
</dbReference>
<keyword evidence="6 10" id="KW-0812">Transmembrane</keyword>
<evidence type="ECO:0000256" key="9">
    <source>
        <dbReference type="ARBA" id="ARBA00023136"/>
    </source>
</evidence>
<dbReference type="EMBL" id="MDUX01000001">
    <property type="protein sequence ID" value="KAF7600823.1"/>
    <property type="molecule type" value="Genomic_DNA"/>
</dbReference>
<dbReference type="SUPFAM" id="SSF74653">
    <property type="entry name" value="TolA/TonB C-terminal domain"/>
    <property type="match status" value="1"/>
</dbReference>
<evidence type="ECO:0000256" key="10">
    <source>
        <dbReference type="SAM" id="Phobius"/>
    </source>
</evidence>
<evidence type="ECO:0000256" key="2">
    <source>
        <dbReference type="ARBA" id="ARBA00006555"/>
    </source>
</evidence>
<dbReference type="AlphaFoldDB" id="A0A272EYX2"/>
<sequence>MYFTASTPLSFSQRTFSLLAVGGLHLLAALGLMALVQPVVQHLAKPLRIDLVAAAPAPAGPPEPVVEAPKPLPMKRQEPVKPVREIKPVPPVPVTPPVIQAPPEPAAVAPAAYTAPPPPIDPAPAVVPEGGSGKVAPVAAGGKGGGGDGGAGEAEQGARHDADYLHNPKPQYPRASRSLGEEGTVWLRVQVSEAGRALQVLVDTSSGFSRLDRAAREAVANWCFEPARRGPQAVTTWVRIPIAFALDR</sequence>
<dbReference type="InterPro" id="IPR051045">
    <property type="entry name" value="TonB-dependent_transducer"/>
</dbReference>
<dbReference type="PANTHER" id="PTHR33446">
    <property type="entry name" value="PROTEIN TONB-RELATED"/>
    <property type="match status" value="1"/>
</dbReference>
<name>A0A272EYX2_9RHOO</name>
<feature type="domain" description="TonB C-terminal" evidence="11">
    <location>
        <begin position="157"/>
        <end position="248"/>
    </location>
</feature>
<dbReference type="EMBL" id="NMRN01000001">
    <property type="protein sequence ID" value="PAS95322.1"/>
    <property type="molecule type" value="Genomic_DNA"/>
</dbReference>
<dbReference type="Proteomes" id="UP000623509">
    <property type="component" value="Unassembled WGS sequence"/>
</dbReference>
<dbReference type="Proteomes" id="UP000216107">
    <property type="component" value="Unassembled WGS sequence"/>
</dbReference>
<evidence type="ECO:0000256" key="1">
    <source>
        <dbReference type="ARBA" id="ARBA00004383"/>
    </source>
</evidence>
<evidence type="ECO:0000256" key="6">
    <source>
        <dbReference type="ARBA" id="ARBA00022692"/>
    </source>
</evidence>
<evidence type="ECO:0000256" key="4">
    <source>
        <dbReference type="ARBA" id="ARBA00022475"/>
    </source>
</evidence>
<dbReference type="OrthoDB" id="9792439at2"/>
<evidence type="ECO:0000256" key="5">
    <source>
        <dbReference type="ARBA" id="ARBA00022519"/>
    </source>
</evidence>
<protein>
    <submittedName>
        <fullName evidence="13">Energy transducer TonB</fullName>
    </submittedName>
</protein>
<dbReference type="GO" id="GO:0055085">
    <property type="term" value="P:transmembrane transport"/>
    <property type="evidence" value="ECO:0007669"/>
    <property type="project" value="InterPro"/>
</dbReference>